<dbReference type="Proteomes" id="UP000217199">
    <property type="component" value="Unassembled WGS sequence"/>
</dbReference>
<dbReference type="GO" id="GO:0003677">
    <property type="term" value="F:DNA binding"/>
    <property type="evidence" value="ECO:0007669"/>
    <property type="project" value="InterPro"/>
</dbReference>
<dbReference type="GO" id="GO:0006351">
    <property type="term" value="P:DNA-templated transcription"/>
    <property type="evidence" value="ECO:0007669"/>
    <property type="project" value="InterPro"/>
</dbReference>
<comment type="subcellular location">
    <subcellularLocation>
        <location evidence="1">Nucleus</location>
    </subcellularLocation>
</comment>
<proteinExistence type="predicted"/>
<keyword evidence="5" id="KW-1185">Reference proteome</keyword>
<evidence type="ECO:0000259" key="3">
    <source>
        <dbReference type="Pfam" id="PF04082"/>
    </source>
</evidence>
<accession>A0A286UK21</accession>
<dbReference type="STRING" id="2282107.A0A286UK21"/>
<evidence type="ECO:0000313" key="5">
    <source>
        <dbReference type="Proteomes" id="UP000217199"/>
    </source>
</evidence>
<name>A0A286UK21_9AGAM</name>
<dbReference type="InParanoid" id="A0A286UK21"/>
<comment type="caution">
    <text evidence="4">The sequence shown here is derived from an EMBL/GenBank/DDBJ whole genome shotgun (WGS) entry which is preliminary data.</text>
</comment>
<feature type="domain" description="Xylanolytic transcriptional activator regulatory" evidence="3">
    <location>
        <begin position="185"/>
        <end position="363"/>
    </location>
</feature>
<evidence type="ECO:0000313" key="4">
    <source>
        <dbReference type="EMBL" id="PAV19947.1"/>
    </source>
</evidence>
<evidence type="ECO:0000256" key="2">
    <source>
        <dbReference type="ARBA" id="ARBA00023242"/>
    </source>
</evidence>
<dbReference type="GO" id="GO:0005634">
    <property type="term" value="C:nucleus"/>
    <property type="evidence" value="ECO:0007669"/>
    <property type="project" value="UniProtKB-SubCell"/>
</dbReference>
<keyword evidence="2" id="KW-0539">Nucleus</keyword>
<dbReference type="EMBL" id="NBII01000004">
    <property type="protein sequence ID" value="PAV19947.1"/>
    <property type="molecule type" value="Genomic_DNA"/>
</dbReference>
<dbReference type="GO" id="GO:0008270">
    <property type="term" value="F:zinc ion binding"/>
    <property type="evidence" value="ECO:0007669"/>
    <property type="project" value="InterPro"/>
</dbReference>
<dbReference type="PANTHER" id="PTHR31001">
    <property type="entry name" value="UNCHARACTERIZED TRANSCRIPTIONAL REGULATORY PROTEIN"/>
    <property type="match status" value="1"/>
</dbReference>
<sequence length="600" mass="67727">MILMSEADDKNGKRGKQSLLLTSSTVRNHLGLRQNGKRCQLEMRGREAQLNLSTRPHSLLRLVPENSSNVHPLTAPEGKVDSGKTFEIGQRSSDELSFAGLPASVISLGNSFPLGTPICISPEIVTQLLHYIPPEELSERLTDMYFNSATTFHSPIAEPVFRTRILKYVFDSLRNPSSDSICLYKLSVFYLIMSIGSYVEGREGIQTLSTRNIGSNSYYQLARASFSVQGLSRATNTWTVASILLMKYFSYIASDILSSDQQDFSTLLSQTIYRIGMHKDPSHWKLDEQDSQDRRIFFWEACLHEYSLAIICGQPMTIDIQFSDCKFAKDTEPNITENGGKETGFRVFVHQVVAFFLSRTARIILMKNSNYAELLELDRNFRNFTCPAALCCPVDFSLDDKEQRSMFFKNWSSDPRVAFQQFYASIYLRELALLHAHRKYVVQAIKLDHHDPLKTKYGPSITNAIRSARILLCALESLAEKHTKHTSQISFFWASAFSALFILGSLALVGPMCASSAEARESFEIGVDMFREHRDKEDSYYIALSKLRDNIRDPTPESNDSSKGRSASSYNTIIHMLEGRYGTAYGYTPNCYPSNGLGSM</sequence>
<organism evidence="4 5">
    <name type="scientific">Pyrrhoderma noxium</name>
    <dbReference type="NCBI Taxonomy" id="2282107"/>
    <lineage>
        <taxon>Eukaryota</taxon>
        <taxon>Fungi</taxon>
        <taxon>Dikarya</taxon>
        <taxon>Basidiomycota</taxon>
        <taxon>Agaricomycotina</taxon>
        <taxon>Agaricomycetes</taxon>
        <taxon>Hymenochaetales</taxon>
        <taxon>Hymenochaetaceae</taxon>
        <taxon>Pyrrhoderma</taxon>
    </lineage>
</organism>
<reference evidence="4 5" key="1">
    <citation type="journal article" date="2017" name="Mol. Ecol.">
        <title>Comparative and population genomic landscape of Phellinus noxius: A hypervariable fungus causing root rot in trees.</title>
        <authorList>
            <person name="Chung C.L."/>
            <person name="Lee T.J."/>
            <person name="Akiba M."/>
            <person name="Lee H.H."/>
            <person name="Kuo T.H."/>
            <person name="Liu D."/>
            <person name="Ke H.M."/>
            <person name="Yokoi T."/>
            <person name="Roa M.B."/>
            <person name="Lu M.J."/>
            <person name="Chang Y.Y."/>
            <person name="Ann P.J."/>
            <person name="Tsai J.N."/>
            <person name="Chen C.Y."/>
            <person name="Tzean S.S."/>
            <person name="Ota Y."/>
            <person name="Hattori T."/>
            <person name="Sahashi N."/>
            <person name="Liou R.F."/>
            <person name="Kikuchi T."/>
            <person name="Tsai I.J."/>
        </authorList>
    </citation>
    <scope>NUCLEOTIDE SEQUENCE [LARGE SCALE GENOMIC DNA]</scope>
    <source>
        <strain evidence="4 5">FFPRI411160</strain>
    </source>
</reference>
<dbReference type="CDD" id="cd12148">
    <property type="entry name" value="fungal_TF_MHR"/>
    <property type="match status" value="1"/>
</dbReference>
<protein>
    <recommendedName>
        <fullName evidence="3">Xylanolytic transcriptional activator regulatory domain-containing protein</fullName>
    </recommendedName>
</protein>
<dbReference type="Pfam" id="PF04082">
    <property type="entry name" value="Fungal_trans"/>
    <property type="match status" value="1"/>
</dbReference>
<dbReference type="OrthoDB" id="4934715at2759"/>
<evidence type="ECO:0000256" key="1">
    <source>
        <dbReference type="ARBA" id="ARBA00004123"/>
    </source>
</evidence>
<gene>
    <name evidence="4" type="ORF">PNOK_0488100</name>
</gene>
<dbReference type="AlphaFoldDB" id="A0A286UK21"/>
<dbReference type="InterPro" id="IPR050613">
    <property type="entry name" value="Sec_Metabolite_Reg"/>
</dbReference>
<dbReference type="InterPro" id="IPR007219">
    <property type="entry name" value="XnlR_reg_dom"/>
</dbReference>